<dbReference type="Gene3D" id="3.40.50.620">
    <property type="entry name" value="HUPs"/>
    <property type="match status" value="1"/>
</dbReference>
<keyword evidence="1" id="KW-0472">Membrane</keyword>
<gene>
    <name evidence="3" type="ORF">GCM10009105_07730</name>
</gene>
<dbReference type="PANTHER" id="PTHR30336">
    <property type="entry name" value="INNER MEMBRANE PROTEIN, PROBABLE PERMEASE"/>
    <property type="match status" value="1"/>
</dbReference>
<dbReference type="CDD" id="cd06259">
    <property type="entry name" value="YdcF-like"/>
    <property type="match status" value="1"/>
</dbReference>
<protein>
    <submittedName>
        <fullName evidence="3">YdcF family protein</fullName>
    </submittedName>
</protein>
<dbReference type="Pfam" id="PF02698">
    <property type="entry name" value="DUF218"/>
    <property type="match status" value="1"/>
</dbReference>
<dbReference type="Proteomes" id="UP001501523">
    <property type="component" value="Unassembled WGS sequence"/>
</dbReference>
<dbReference type="PANTHER" id="PTHR30336:SF4">
    <property type="entry name" value="ENVELOPE BIOGENESIS FACTOR ELYC"/>
    <property type="match status" value="1"/>
</dbReference>
<dbReference type="InterPro" id="IPR014729">
    <property type="entry name" value="Rossmann-like_a/b/a_fold"/>
</dbReference>
<dbReference type="InterPro" id="IPR003848">
    <property type="entry name" value="DUF218"/>
</dbReference>
<name>A0ABN1ID78_9GAMM</name>
<dbReference type="EMBL" id="BAAAEU010000004">
    <property type="protein sequence ID" value="GAA0708277.1"/>
    <property type="molecule type" value="Genomic_DNA"/>
</dbReference>
<feature type="domain" description="DUF218" evidence="2">
    <location>
        <begin position="62"/>
        <end position="221"/>
    </location>
</feature>
<proteinExistence type="predicted"/>
<sequence length="231" mass="25009">MLLAAFGLFGLCLRRYRTAAVFCALGGLWITLCAMPAFAGLLKLGLENQYPRYEAATYPTADAIVVLGGGDSPSFGASSHVGTGTSSVQATRAGLGLELYRESKAPIVLLSGGDGEAVDMAHQLEQQGVLAQSLKVESTSVNTYQNALYSAAILRHEGRNRILLVTSSWTMSRAAACFRRQGLEVIPAPAFDRENTRRALSWQPQRASLAQSGRWLHEYIGLLVYKLRGWA</sequence>
<accession>A0ABN1ID78</accession>
<organism evidence="3 4">
    <name type="scientific">Dokdonella soli</name>
    <dbReference type="NCBI Taxonomy" id="529810"/>
    <lineage>
        <taxon>Bacteria</taxon>
        <taxon>Pseudomonadati</taxon>
        <taxon>Pseudomonadota</taxon>
        <taxon>Gammaproteobacteria</taxon>
        <taxon>Lysobacterales</taxon>
        <taxon>Rhodanobacteraceae</taxon>
        <taxon>Dokdonella</taxon>
    </lineage>
</organism>
<evidence type="ECO:0000313" key="4">
    <source>
        <dbReference type="Proteomes" id="UP001501523"/>
    </source>
</evidence>
<keyword evidence="1" id="KW-0812">Transmembrane</keyword>
<feature type="transmembrane region" description="Helical" evidence="1">
    <location>
        <begin position="29"/>
        <end position="46"/>
    </location>
</feature>
<dbReference type="InterPro" id="IPR051599">
    <property type="entry name" value="Cell_Envelope_Assoc"/>
</dbReference>
<evidence type="ECO:0000259" key="2">
    <source>
        <dbReference type="Pfam" id="PF02698"/>
    </source>
</evidence>
<evidence type="ECO:0000313" key="3">
    <source>
        <dbReference type="EMBL" id="GAA0708277.1"/>
    </source>
</evidence>
<reference evidence="3 4" key="1">
    <citation type="journal article" date="2019" name="Int. J. Syst. Evol. Microbiol.">
        <title>The Global Catalogue of Microorganisms (GCM) 10K type strain sequencing project: providing services to taxonomists for standard genome sequencing and annotation.</title>
        <authorList>
            <consortium name="The Broad Institute Genomics Platform"/>
            <consortium name="The Broad Institute Genome Sequencing Center for Infectious Disease"/>
            <person name="Wu L."/>
            <person name="Ma J."/>
        </authorList>
    </citation>
    <scope>NUCLEOTIDE SEQUENCE [LARGE SCALE GENOMIC DNA]</scope>
    <source>
        <strain evidence="3 4">JCM 15421</strain>
    </source>
</reference>
<keyword evidence="1" id="KW-1133">Transmembrane helix</keyword>
<evidence type="ECO:0000256" key="1">
    <source>
        <dbReference type="SAM" id="Phobius"/>
    </source>
</evidence>
<comment type="caution">
    <text evidence="3">The sequence shown here is derived from an EMBL/GenBank/DDBJ whole genome shotgun (WGS) entry which is preliminary data.</text>
</comment>
<keyword evidence="4" id="KW-1185">Reference proteome</keyword>